<evidence type="ECO:0000313" key="1">
    <source>
        <dbReference type="EMBL" id="AMP12489.1"/>
    </source>
</evidence>
<protein>
    <recommendedName>
        <fullName evidence="3">Type II toxin-antitoxin system HigB family toxin</fullName>
    </recommendedName>
</protein>
<proteinExistence type="predicted"/>
<dbReference type="Pfam" id="PF09907">
    <property type="entry name" value="HigB_toxin"/>
    <property type="match status" value="1"/>
</dbReference>
<organism evidence="1 2">
    <name type="scientific">Collimonas pratensis</name>
    <dbReference type="NCBI Taxonomy" id="279113"/>
    <lineage>
        <taxon>Bacteria</taxon>
        <taxon>Pseudomonadati</taxon>
        <taxon>Pseudomonadota</taxon>
        <taxon>Betaproteobacteria</taxon>
        <taxon>Burkholderiales</taxon>
        <taxon>Oxalobacteraceae</taxon>
        <taxon>Collimonas</taxon>
    </lineage>
</organism>
<dbReference type="EMBL" id="CP013236">
    <property type="protein sequence ID" value="AMP12489.1"/>
    <property type="molecule type" value="Genomic_DNA"/>
</dbReference>
<keyword evidence="2" id="KW-1185">Reference proteome</keyword>
<dbReference type="InterPro" id="IPR018669">
    <property type="entry name" value="Toxin_HigB"/>
</dbReference>
<sequence>MSTSSFANFAEFRQAFNSVDYVSPYTIFDIAGNNFRVIAAIHYNRQKLYIREVLTHAEYDRWNKKFRRKRL</sequence>
<dbReference type="Proteomes" id="UP000074914">
    <property type="component" value="Chromosome"/>
</dbReference>
<evidence type="ECO:0000313" key="2">
    <source>
        <dbReference type="Proteomes" id="UP000074914"/>
    </source>
</evidence>
<reference evidence="1 2" key="1">
    <citation type="submission" date="2015-11" db="EMBL/GenBank/DDBJ databases">
        <title>Exploring the genomic traits of fungus-feeding bacterial genus Collimonas.</title>
        <authorList>
            <person name="Song C."/>
            <person name="Schmidt R."/>
            <person name="de Jager V."/>
            <person name="Krzyzanowska D."/>
            <person name="Jongedijk E."/>
            <person name="Cankar K."/>
            <person name="Beekwilder J."/>
            <person name="van Veen A."/>
            <person name="de Boer W."/>
            <person name="van Veen J.A."/>
            <person name="Garbeva P."/>
        </authorList>
    </citation>
    <scope>NUCLEOTIDE SEQUENCE [LARGE SCALE GENOMIC DNA]</scope>
    <source>
        <strain evidence="1 2">Ter291</strain>
    </source>
</reference>
<gene>
    <name evidence="1" type="ORF">CPter291_0193</name>
</gene>
<evidence type="ECO:0008006" key="3">
    <source>
        <dbReference type="Google" id="ProtNLM"/>
    </source>
</evidence>
<accession>A0ABN4M7F1</accession>
<name>A0ABN4M7F1_9BURK</name>